<dbReference type="GO" id="GO:0000981">
    <property type="term" value="F:DNA-binding transcription factor activity, RNA polymerase II-specific"/>
    <property type="evidence" value="ECO:0007669"/>
    <property type="project" value="TreeGrafter"/>
</dbReference>
<feature type="compositionally biased region" description="Polar residues" evidence="7">
    <location>
        <begin position="93"/>
        <end position="118"/>
    </location>
</feature>
<dbReference type="CDD" id="cd00202">
    <property type="entry name" value="ZnF_GATA"/>
    <property type="match status" value="1"/>
</dbReference>
<evidence type="ECO:0000259" key="8">
    <source>
        <dbReference type="PROSITE" id="PS50114"/>
    </source>
</evidence>
<dbReference type="GO" id="GO:0005634">
    <property type="term" value="C:nucleus"/>
    <property type="evidence" value="ECO:0007669"/>
    <property type="project" value="UniProtKB-SubCell"/>
</dbReference>
<dbReference type="PROSITE" id="PS50114">
    <property type="entry name" value="GATA_ZN_FINGER_2"/>
    <property type="match status" value="1"/>
</dbReference>
<dbReference type="Proteomes" id="UP001151582">
    <property type="component" value="Unassembled WGS sequence"/>
</dbReference>
<protein>
    <submittedName>
        <fullName evidence="9">Regulates glutamine-repressible protein products</fullName>
    </submittedName>
</protein>
<feature type="region of interest" description="Disordered" evidence="7">
    <location>
        <begin position="78"/>
        <end position="118"/>
    </location>
</feature>
<proteinExistence type="predicted"/>
<evidence type="ECO:0000256" key="1">
    <source>
        <dbReference type="ARBA" id="ARBA00004123"/>
    </source>
</evidence>
<keyword evidence="5" id="KW-0539">Nucleus</keyword>
<dbReference type="PANTHER" id="PTHR10071:SF281">
    <property type="entry name" value="BOX A-BINDING FACTOR-RELATED"/>
    <property type="match status" value="1"/>
</dbReference>
<feature type="compositionally biased region" description="Polar residues" evidence="7">
    <location>
        <begin position="7"/>
        <end position="22"/>
    </location>
</feature>
<dbReference type="Pfam" id="PF00320">
    <property type="entry name" value="GATA"/>
    <property type="match status" value="1"/>
</dbReference>
<comment type="caution">
    <text evidence="9">The sequence shown here is derived from an EMBL/GenBank/DDBJ whole genome shotgun (WGS) entry which is preliminary data.</text>
</comment>
<evidence type="ECO:0000256" key="4">
    <source>
        <dbReference type="ARBA" id="ARBA00022833"/>
    </source>
</evidence>
<evidence type="ECO:0000256" key="2">
    <source>
        <dbReference type="ARBA" id="ARBA00022723"/>
    </source>
</evidence>
<dbReference type="EMBL" id="JANBQB010000863">
    <property type="protein sequence ID" value="KAJ1973246.1"/>
    <property type="molecule type" value="Genomic_DNA"/>
</dbReference>
<evidence type="ECO:0000256" key="7">
    <source>
        <dbReference type="SAM" id="MobiDB-lite"/>
    </source>
</evidence>
<name>A0A9W8EAI3_9FUNG</name>
<sequence>MDDDLSAWTNLSSQTTGTSGHLGQTYPPTIALPVLSHAFAAQPSGGGLATPEISQALPGLQTSVSASEPMETALRTATHTVAPRRRRRGKRTAVQTQSSSASGLRVNPDNNQTQSSPVISQLHSSPFDSTLQSTFGPIPVSSSSAPLTPAGPYFDPAVLAAAFGSHPSASAGMSSCGQQFLHHPTSCPGYVSSPAIAVTAGPSTSLSSPSSSATSTARSSCSSTVNVVNGTRVLAFPSYTNKGEIKQCQNCKCINTPSWRRSIDGKTLLCNACGLYYKLHHINRPCAIGPDGLLRVVRARGSKVTKKNGTKAAPKKKSKKD</sequence>
<evidence type="ECO:0000256" key="3">
    <source>
        <dbReference type="ARBA" id="ARBA00022771"/>
    </source>
</evidence>
<organism evidence="9 10">
    <name type="scientific">Dimargaris verticillata</name>
    <dbReference type="NCBI Taxonomy" id="2761393"/>
    <lineage>
        <taxon>Eukaryota</taxon>
        <taxon>Fungi</taxon>
        <taxon>Fungi incertae sedis</taxon>
        <taxon>Zoopagomycota</taxon>
        <taxon>Kickxellomycotina</taxon>
        <taxon>Dimargaritomycetes</taxon>
        <taxon>Dimargaritales</taxon>
        <taxon>Dimargaritaceae</taxon>
        <taxon>Dimargaris</taxon>
    </lineage>
</organism>
<dbReference type="AlphaFoldDB" id="A0A9W8EAI3"/>
<dbReference type="GO" id="GO:0000122">
    <property type="term" value="P:negative regulation of transcription by RNA polymerase II"/>
    <property type="evidence" value="ECO:0007669"/>
    <property type="project" value="TreeGrafter"/>
</dbReference>
<reference evidence="9" key="1">
    <citation type="submission" date="2022-07" db="EMBL/GenBank/DDBJ databases">
        <title>Phylogenomic reconstructions and comparative analyses of Kickxellomycotina fungi.</title>
        <authorList>
            <person name="Reynolds N.K."/>
            <person name="Stajich J.E."/>
            <person name="Barry K."/>
            <person name="Grigoriev I.V."/>
            <person name="Crous P."/>
            <person name="Smith M.E."/>
        </authorList>
    </citation>
    <scope>NUCLEOTIDE SEQUENCE</scope>
    <source>
        <strain evidence="9">RSA 567</strain>
    </source>
</reference>
<dbReference type="OrthoDB" id="515401at2759"/>
<comment type="subcellular location">
    <subcellularLocation>
        <location evidence="1">Nucleus</location>
    </subcellularLocation>
</comment>
<gene>
    <name evidence="9" type="primary">GLN3</name>
    <name evidence="9" type="ORF">H4R34_005143</name>
</gene>
<keyword evidence="2" id="KW-0479">Metal-binding</keyword>
<feature type="domain" description="GATA-type" evidence="8">
    <location>
        <begin position="242"/>
        <end position="300"/>
    </location>
</feature>
<dbReference type="InterPro" id="IPR000679">
    <property type="entry name" value="Znf_GATA"/>
</dbReference>
<dbReference type="Gene3D" id="3.30.50.10">
    <property type="entry name" value="Erythroid Transcription Factor GATA-1, subunit A"/>
    <property type="match status" value="1"/>
</dbReference>
<keyword evidence="3 6" id="KW-0863">Zinc-finger</keyword>
<accession>A0A9W8EAI3</accession>
<dbReference type="InterPro" id="IPR039355">
    <property type="entry name" value="Transcription_factor_GATA"/>
</dbReference>
<dbReference type="PROSITE" id="PS00344">
    <property type="entry name" value="GATA_ZN_FINGER_1"/>
    <property type="match status" value="1"/>
</dbReference>
<feature type="compositionally biased region" description="Basic residues" evidence="7">
    <location>
        <begin position="82"/>
        <end position="91"/>
    </location>
</feature>
<evidence type="ECO:0000313" key="10">
    <source>
        <dbReference type="Proteomes" id="UP001151582"/>
    </source>
</evidence>
<keyword evidence="10" id="KW-1185">Reference proteome</keyword>
<feature type="region of interest" description="Disordered" evidence="7">
    <location>
        <begin position="1"/>
        <end position="23"/>
    </location>
</feature>
<keyword evidence="4" id="KW-0862">Zinc</keyword>
<feature type="region of interest" description="Disordered" evidence="7">
    <location>
        <begin position="301"/>
        <end position="321"/>
    </location>
</feature>
<dbReference type="GO" id="GO:0045944">
    <property type="term" value="P:positive regulation of transcription by RNA polymerase II"/>
    <property type="evidence" value="ECO:0007669"/>
    <property type="project" value="TreeGrafter"/>
</dbReference>
<evidence type="ECO:0000313" key="9">
    <source>
        <dbReference type="EMBL" id="KAJ1973246.1"/>
    </source>
</evidence>
<evidence type="ECO:0000256" key="6">
    <source>
        <dbReference type="PROSITE-ProRule" id="PRU00094"/>
    </source>
</evidence>
<evidence type="ECO:0000256" key="5">
    <source>
        <dbReference type="ARBA" id="ARBA00023242"/>
    </source>
</evidence>
<dbReference type="GO" id="GO:0000978">
    <property type="term" value="F:RNA polymerase II cis-regulatory region sequence-specific DNA binding"/>
    <property type="evidence" value="ECO:0007669"/>
    <property type="project" value="TreeGrafter"/>
</dbReference>
<dbReference type="SUPFAM" id="SSF57716">
    <property type="entry name" value="Glucocorticoid receptor-like (DNA-binding domain)"/>
    <property type="match status" value="1"/>
</dbReference>
<dbReference type="PANTHER" id="PTHR10071">
    <property type="entry name" value="TRANSCRIPTION FACTOR GATA FAMILY MEMBER"/>
    <property type="match status" value="1"/>
</dbReference>
<dbReference type="GO" id="GO:0008270">
    <property type="term" value="F:zinc ion binding"/>
    <property type="evidence" value="ECO:0007669"/>
    <property type="project" value="UniProtKB-KW"/>
</dbReference>
<dbReference type="SMART" id="SM00401">
    <property type="entry name" value="ZnF_GATA"/>
    <property type="match status" value="1"/>
</dbReference>
<dbReference type="InterPro" id="IPR013088">
    <property type="entry name" value="Znf_NHR/GATA"/>
</dbReference>